<comment type="caution">
    <text evidence="2">The sequence shown here is derived from an EMBL/GenBank/DDBJ whole genome shotgun (WGS) entry which is preliminary data.</text>
</comment>
<reference evidence="2 3" key="1">
    <citation type="submission" date="2024-03" db="EMBL/GenBank/DDBJ databases">
        <title>Two novel species of the genus Flavobacterium exhibiting potentially degradation of complex polysaccharides.</title>
        <authorList>
            <person name="Lian X."/>
        </authorList>
    </citation>
    <scope>NUCLEOTIDE SEQUENCE [LARGE SCALE GENOMIC DNA]</scope>
    <source>
        <strain evidence="3">j3</strain>
    </source>
</reference>
<dbReference type="Pfam" id="PF11977">
    <property type="entry name" value="RNase_Zc3h12a"/>
    <property type="match status" value="1"/>
</dbReference>
<protein>
    <recommendedName>
        <fullName evidence="1">RNase NYN domain-containing protein</fullName>
    </recommendedName>
</protein>
<dbReference type="RefSeq" id="WP_342696209.1">
    <property type="nucleotide sequence ID" value="NZ_JBCGDO010000013.1"/>
</dbReference>
<dbReference type="EMBL" id="JBCGDO010000013">
    <property type="protein sequence ID" value="MEM0543005.1"/>
    <property type="molecule type" value="Genomic_DNA"/>
</dbReference>
<dbReference type="InterPro" id="IPR021869">
    <property type="entry name" value="RNase_Zc3h12_NYN"/>
</dbReference>
<accession>A0ABU9N8X8</accession>
<name>A0ABU9N8X8_9FLAO</name>
<evidence type="ECO:0000313" key="3">
    <source>
        <dbReference type="Proteomes" id="UP001460072"/>
    </source>
</evidence>
<gene>
    <name evidence="2" type="ORF">WFZ85_10265</name>
</gene>
<proteinExistence type="predicted"/>
<dbReference type="Proteomes" id="UP001460072">
    <property type="component" value="Unassembled WGS sequence"/>
</dbReference>
<keyword evidence="3" id="KW-1185">Reference proteome</keyword>
<evidence type="ECO:0000259" key="1">
    <source>
        <dbReference type="Pfam" id="PF11977"/>
    </source>
</evidence>
<sequence length="453" mass="52744">MKTQNLNYVDATFENINQKIEIQNIIDFCQMIERHHIKEVFVIKNLNCFAIAYQNFLLTLAKNGYDDLNDYRNAQLNGFSNADDFYEAKMLNITTFQNFEIMKACGIEDQETFVAIQKQNYLEGFKMWTQYKLDHNIEQPICRNPYELYTFAKENHFENFEQFFSAFQNGFTNLLEKNVANEKGFQTADDYHNAQKAGFTRYKEYKEAIDQGIDSFDEYEKKKDLEFGEEQSIHDQKLLLLILNKIDQGKKVSLNKIKQLLEEEIKTFHKSDGNLPHWFTISLKEDQDFATFLLKNEKAVKLGDYDADGEFYEIKALNERSVLIDGSNVAHNSNGNNKSNAKLSNLITMVKFLKKKGFIDIVIVADASLRHKVIDKENFEKLEQEATYFVAPAETTADTFLLSMVKSKHSLLVSNDTFREYKIIDPWLAANIDYFKLTFLITDDGVVMPELEK</sequence>
<evidence type="ECO:0000313" key="2">
    <source>
        <dbReference type="EMBL" id="MEM0543005.1"/>
    </source>
</evidence>
<feature type="domain" description="RNase NYN" evidence="1">
    <location>
        <begin position="319"/>
        <end position="427"/>
    </location>
</feature>
<dbReference type="Gene3D" id="3.40.50.11980">
    <property type="match status" value="1"/>
</dbReference>
<organism evidence="2 3">
    <name type="scientific">Flavobacterium aureirubrum</name>
    <dbReference type="NCBI Taxonomy" id="3133147"/>
    <lineage>
        <taxon>Bacteria</taxon>
        <taxon>Pseudomonadati</taxon>
        <taxon>Bacteroidota</taxon>
        <taxon>Flavobacteriia</taxon>
        <taxon>Flavobacteriales</taxon>
        <taxon>Flavobacteriaceae</taxon>
        <taxon>Flavobacterium</taxon>
    </lineage>
</organism>